<feature type="transmembrane region" description="Helical" evidence="6">
    <location>
        <begin position="154"/>
        <end position="177"/>
    </location>
</feature>
<keyword evidence="5 6" id="KW-0472">Membrane</keyword>
<dbReference type="InterPro" id="IPR002549">
    <property type="entry name" value="AI-2E-like"/>
</dbReference>
<comment type="caution">
    <text evidence="7">The sequence shown here is derived from an EMBL/GenBank/DDBJ whole genome shotgun (WGS) entry which is preliminary data.</text>
</comment>
<keyword evidence="4 6" id="KW-1133">Transmembrane helix</keyword>
<evidence type="ECO:0000313" key="7">
    <source>
        <dbReference type="EMBL" id="PVM83414.1"/>
    </source>
</evidence>
<accession>A0A2T9JI98</accession>
<evidence type="ECO:0000256" key="4">
    <source>
        <dbReference type="ARBA" id="ARBA00022989"/>
    </source>
</evidence>
<evidence type="ECO:0000256" key="1">
    <source>
        <dbReference type="ARBA" id="ARBA00004141"/>
    </source>
</evidence>
<sequence>MARRGVPAEVSGAAPLEKPATSRLVLGAVILVATYFLAQGAVRLANLWILIFGAVIVAVVIRSIADPLVARFKLKDGYAVAVSILALLVLISGAAFLFGRQVAEQFDQLATRLPGAWAMLQARLQASPAASQVVDHAKSLGSEAGKMLAIAPRFAMGALSGVATLFLVIVAGVFLAGQPEQAREGVLSLFPMTRRPRLREVMNTCGRALKGWLKAQLVSMLLVGGLISAGLALIGAPAPLALGLFTGLAQFVPIVGPIVAAVPALLISATGGGKMLLLTLALYVGVSQLESNLITPLVQKNLASLPVVLGIFAVVGLGTLFGPLGILFATPLALVLHVAVTMLYRQDVLHDEAAVAPGEGP</sequence>
<reference evidence="7 8" key="1">
    <citation type="submission" date="2018-04" db="EMBL/GenBank/DDBJ databases">
        <title>The genome sequence of Caulobacter sp. 744.</title>
        <authorList>
            <person name="Gao J."/>
            <person name="Sun J."/>
        </authorList>
    </citation>
    <scope>NUCLEOTIDE SEQUENCE [LARGE SCALE GENOMIC DNA]</scope>
    <source>
        <strain evidence="7 8">774</strain>
    </source>
</reference>
<protein>
    <submittedName>
        <fullName evidence="7">AI-2E family transporter</fullName>
    </submittedName>
</protein>
<dbReference type="OrthoDB" id="5761230at2"/>
<evidence type="ECO:0000256" key="2">
    <source>
        <dbReference type="ARBA" id="ARBA00009773"/>
    </source>
</evidence>
<feature type="transmembrane region" description="Helical" evidence="6">
    <location>
        <begin position="217"/>
        <end position="236"/>
    </location>
</feature>
<dbReference type="AlphaFoldDB" id="A0A2T9JI98"/>
<name>A0A2T9JI98_9CAUL</name>
<organism evidence="7 8">
    <name type="scientific">Caulobacter endophyticus</name>
    <dbReference type="NCBI Taxonomy" id="2172652"/>
    <lineage>
        <taxon>Bacteria</taxon>
        <taxon>Pseudomonadati</taxon>
        <taxon>Pseudomonadota</taxon>
        <taxon>Alphaproteobacteria</taxon>
        <taxon>Caulobacterales</taxon>
        <taxon>Caulobacteraceae</taxon>
        <taxon>Caulobacter</taxon>
    </lineage>
</organism>
<feature type="transmembrane region" description="Helical" evidence="6">
    <location>
        <begin position="20"/>
        <end position="38"/>
    </location>
</feature>
<feature type="transmembrane region" description="Helical" evidence="6">
    <location>
        <begin position="45"/>
        <end position="65"/>
    </location>
</feature>
<dbReference type="Pfam" id="PF01594">
    <property type="entry name" value="AI-2E_transport"/>
    <property type="match status" value="1"/>
</dbReference>
<keyword evidence="8" id="KW-1185">Reference proteome</keyword>
<dbReference type="EMBL" id="QDKQ01000069">
    <property type="protein sequence ID" value="PVM83414.1"/>
    <property type="molecule type" value="Genomic_DNA"/>
</dbReference>
<feature type="transmembrane region" description="Helical" evidence="6">
    <location>
        <begin position="275"/>
        <end position="295"/>
    </location>
</feature>
<dbReference type="PANTHER" id="PTHR21716">
    <property type="entry name" value="TRANSMEMBRANE PROTEIN"/>
    <property type="match status" value="1"/>
</dbReference>
<proteinExistence type="inferred from homology"/>
<dbReference type="GO" id="GO:0055085">
    <property type="term" value="P:transmembrane transport"/>
    <property type="evidence" value="ECO:0007669"/>
    <property type="project" value="TreeGrafter"/>
</dbReference>
<comment type="similarity">
    <text evidence="2">Belongs to the autoinducer-2 exporter (AI-2E) (TC 2.A.86) family.</text>
</comment>
<keyword evidence="3 6" id="KW-0812">Transmembrane</keyword>
<evidence type="ECO:0000256" key="3">
    <source>
        <dbReference type="ARBA" id="ARBA00022692"/>
    </source>
</evidence>
<feature type="transmembrane region" description="Helical" evidence="6">
    <location>
        <begin position="77"/>
        <end position="98"/>
    </location>
</feature>
<evidence type="ECO:0000256" key="5">
    <source>
        <dbReference type="ARBA" id="ARBA00023136"/>
    </source>
</evidence>
<comment type="subcellular location">
    <subcellularLocation>
        <location evidence="1">Membrane</location>
        <topology evidence="1">Multi-pass membrane protein</topology>
    </subcellularLocation>
</comment>
<evidence type="ECO:0000256" key="6">
    <source>
        <dbReference type="SAM" id="Phobius"/>
    </source>
</evidence>
<dbReference type="Proteomes" id="UP000245073">
    <property type="component" value="Unassembled WGS sequence"/>
</dbReference>
<gene>
    <name evidence="7" type="ORF">DDF67_20985</name>
</gene>
<dbReference type="GO" id="GO:0016020">
    <property type="term" value="C:membrane"/>
    <property type="evidence" value="ECO:0007669"/>
    <property type="project" value="UniProtKB-SubCell"/>
</dbReference>
<evidence type="ECO:0000313" key="8">
    <source>
        <dbReference type="Proteomes" id="UP000245073"/>
    </source>
</evidence>
<dbReference type="PANTHER" id="PTHR21716:SF62">
    <property type="entry name" value="TRANSPORT PROTEIN YDBI-RELATED"/>
    <property type="match status" value="1"/>
</dbReference>
<feature type="transmembrane region" description="Helical" evidence="6">
    <location>
        <begin position="248"/>
        <end position="269"/>
    </location>
</feature>